<dbReference type="STRING" id="483913.AN935_00295"/>
<dbReference type="Proteomes" id="UP000032247">
    <property type="component" value="Unassembled WGS sequence"/>
</dbReference>
<accession>A0A0D1KVH7</accession>
<evidence type="ECO:0000313" key="2">
    <source>
        <dbReference type="EMBL" id="KIU10212.1"/>
    </source>
</evidence>
<name>A0A0D1KVH7_BACIU</name>
<dbReference type="Proteomes" id="UP001214898">
    <property type="component" value="Chromosome"/>
</dbReference>
<protein>
    <submittedName>
        <fullName evidence="3">Spore cortex biosynthesis protein YabQ</fullName>
    </submittedName>
</protein>
<reference evidence="3" key="2">
    <citation type="submission" date="2023-03" db="EMBL/GenBank/DDBJ databases">
        <title>Complete genome sequences of 52 Bacillus and Priestia strains isolated from West-African fermentations and 26 reference strains from the DSMZ collection.</title>
        <authorList>
            <person name="Wiedenbein E.S."/>
            <person name="Canoy T.S."/>
            <person name="Hui Y."/>
            <person name="Parkouda C."/>
            <person name="Dawende C."/>
            <person name="Ametefe E."/>
            <person name="Jespersen L."/>
            <person name="Nielsen D.S."/>
        </authorList>
    </citation>
    <scope>NUCLEOTIDE SEQUENCE</scope>
    <source>
        <strain evidence="3">PRO56</strain>
    </source>
</reference>
<evidence type="ECO:0000256" key="1">
    <source>
        <dbReference type="SAM" id="Phobius"/>
    </source>
</evidence>
<dbReference type="PATRIC" id="fig|1423.173.peg.3660"/>
<feature type="transmembrane region" description="Helical" evidence="1">
    <location>
        <begin position="7"/>
        <end position="27"/>
    </location>
</feature>
<feature type="transmembrane region" description="Helical" evidence="1">
    <location>
        <begin position="39"/>
        <end position="61"/>
    </location>
</feature>
<sequence length="211" mass="25090">MTLTTQFYTMLAMSGMGLWLGASLDTYRLFVIRAKTARWLLFIHDILFWIVQGLLFFYVLLHVNEGEFRIYIFLAVLLGVATYQSLCKRIYIKILKFVIYLVVSVYQFFKKLIQHVLFRPIVWTCGAIIWLAAFLFKKTYSLIGFLLLCLYKIVMVLCFPIRFIAKQCLKLLPVKMRLTFRRYFEKDAGFLKKKKKLLITIRTTITRFLKK</sequence>
<evidence type="ECO:0000313" key="4">
    <source>
        <dbReference type="Proteomes" id="UP000032247"/>
    </source>
</evidence>
<dbReference type="EMBL" id="CP120576">
    <property type="protein sequence ID" value="WEY85180.1"/>
    <property type="molecule type" value="Genomic_DNA"/>
</dbReference>
<gene>
    <name evidence="3" type="primary">yabQ</name>
    <name evidence="3" type="ORF">P5633_02695</name>
    <name evidence="2" type="ORF">SC09_Contig28orf00410</name>
</gene>
<dbReference type="AlphaFoldDB" id="A0A0D1KVH7"/>
<proteinExistence type="predicted"/>
<keyword evidence="1" id="KW-0472">Membrane</keyword>
<dbReference type="EMBL" id="JXBC01000006">
    <property type="protein sequence ID" value="KIU10212.1"/>
    <property type="molecule type" value="Genomic_DNA"/>
</dbReference>
<feature type="transmembrane region" description="Helical" evidence="1">
    <location>
        <begin position="142"/>
        <end position="165"/>
    </location>
</feature>
<keyword evidence="1" id="KW-1133">Transmembrane helix</keyword>
<keyword evidence="1" id="KW-0812">Transmembrane</keyword>
<reference evidence="2 4" key="1">
    <citation type="submission" date="2014-12" db="EMBL/GenBank/DDBJ databases">
        <title>Comparative genome analysis of Bacillus coagulans HM-08, Clostridium butyricum HM-68, Bacillus subtilis HM-66 and Bacillus licheniformis BL-09.</title>
        <authorList>
            <person name="Zhang H."/>
        </authorList>
    </citation>
    <scope>NUCLEOTIDE SEQUENCE [LARGE SCALE GENOMIC DNA]</scope>
    <source>
        <strain evidence="2 4">HM-66</strain>
    </source>
</reference>
<dbReference type="InterPro" id="IPR019074">
    <property type="entry name" value="YabQ"/>
</dbReference>
<feature type="transmembrane region" description="Helical" evidence="1">
    <location>
        <begin position="116"/>
        <end position="136"/>
    </location>
</feature>
<dbReference type="NCBIfam" id="TIGR02893">
    <property type="entry name" value="spore_yabQ"/>
    <property type="match status" value="1"/>
</dbReference>
<evidence type="ECO:0000313" key="3">
    <source>
        <dbReference type="EMBL" id="WEY85180.1"/>
    </source>
</evidence>
<organism evidence="2 4">
    <name type="scientific">Bacillus subtilis</name>
    <dbReference type="NCBI Taxonomy" id="1423"/>
    <lineage>
        <taxon>Bacteria</taxon>
        <taxon>Bacillati</taxon>
        <taxon>Bacillota</taxon>
        <taxon>Bacilli</taxon>
        <taxon>Bacillales</taxon>
        <taxon>Bacillaceae</taxon>
        <taxon>Bacillus</taxon>
    </lineage>
</organism>
<feature type="transmembrane region" description="Helical" evidence="1">
    <location>
        <begin position="90"/>
        <end position="109"/>
    </location>
</feature>
<feature type="transmembrane region" description="Helical" evidence="1">
    <location>
        <begin position="68"/>
        <end position="84"/>
    </location>
</feature>
<dbReference type="Pfam" id="PF09578">
    <property type="entry name" value="Spore_YabQ"/>
    <property type="match status" value="1"/>
</dbReference>